<keyword evidence="2 5" id="KW-0812">Transmembrane</keyword>
<dbReference type="EMBL" id="JAIWQS010000004">
    <property type="protein sequence ID" value="KAJ8766762.1"/>
    <property type="molecule type" value="Genomic_DNA"/>
</dbReference>
<feature type="domain" description="J" evidence="6">
    <location>
        <begin position="107"/>
        <end position="171"/>
    </location>
</feature>
<dbReference type="Pfam" id="PF00226">
    <property type="entry name" value="DnaJ"/>
    <property type="match status" value="1"/>
</dbReference>
<dbReference type="Gene3D" id="1.10.287.110">
    <property type="entry name" value="DnaJ domain"/>
    <property type="match status" value="1"/>
</dbReference>
<evidence type="ECO:0000256" key="2">
    <source>
        <dbReference type="ARBA" id="ARBA00022692"/>
    </source>
</evidence>
<evidence type="ECO:0000313" key="8">
    <source>
        <dbReference type="Proteomes" id="UP001159364"/>
    </source>
</evidence>
<dbReference type="PROSITE" id="PS50076">
    <property type="entry name" value="DNAJ_2"/>
    <property type="match status" value="1"/>
</dbReference>
<feature type="transmembrane region" description="Helical" evidence="5">
    <location>
        <begin position="238"/>
        <end position="260"/>
    </location>
</feature>
<dbReference type="AlphaFoldDB" id="A0AAV8TIL4"/>
<dbReference type="InterPro" id="IPR051100">
    <property type="entry name" value="DnaJ_subfamily_B/C"/>
</dbReference>
<keyword evidence="4 5" id="KW-0472">Membrane</keyword>
<dbReference type="GO" id="GO:0071218">
    <property type="term" value="P:cellular response to misfolded protein"/>
    <property type="evidence" value="ECO:0007669"/>
    <property type="project" value="TreeGrafter"/>
</dbReference>
<dbReference type="SMART" id="SM00271">
    <property type="entry name" value="DnaJ"/>
    <property type="match status" value="1"/>
</dbReference>
<dbReference type="CDD" id="cd06257">
    <property type="entry name" value="DnaJ"/>
    <property type="match status" value="1"/>
</dbReference>
<keyword evidence="8" id="KW-1185">Reference proteome</keyword>
<comment type="caution">
    <text evidence="7">The sequence shown here is derived from an EMBL/GenBank/DDBJ whole genome shotgun (WGS) entry which is preliminary data.</text>
</comment>
<proteinExistence type="predicted"/>
<name>A0AAV8TIL4_9ROSI</name>
<evidence type="ECO:0000256" key="3">
    <source>
        <dbReference type="ARBA" id="ARBA00022989"/>
    </source>
</evidence>
<dbReference type="PANTHER" id="PTHR43908">
    <property type="entry name" value="AT29763P-RELATED"/>
    <property type="match status" value="1"/>
</dbReference>
<keyword evidence="3 5" id="KW-1133">Transmembrane helix</keyword>
<evidence type="ECO:0000259" key="6">
    <source>
        <dbReference type="PROSITE" id="PS50076"/>
    </source>
</evidence>
<evidence type="ECO:0000313" key="7">
    <source>
        <dbReference type="EMBL" id="KAJ8766762.1"/>
    </source>
</evidence>
<dbReference type="InterPro" id="IPR015399">
    <property type="entry name" value="DUF1977_DnaJ-like"/>
</dbReference>
<dbReference type="GO" id="GO:0030544">
    <property type="term" value="F:Hsp70 protein binding"/>
    <property type="evidence" value="ECO:0007669"/>
    <property type="project" value="TreeGrafter"/>
</dbReference>
<comment type="subcellular location">
    <subcellularLocation>
        <location evidence="1">Membrane</location>
        <topology evidence="1">Single-pass membrane protein</topology>
    </subcellularLocation>
</comment>
<gene>
    <name evidence="7" type="ORF">K2173_007829</name>
</gene>
<organism evidence="7 8">
    <name type="scientific">Erythroxylum novogranatense</name>
    <dbReference type="NCBI Taxonomy" id="1862640"/>
    <lineage>
        <taxon>Eukaryota</taxon>
        <taxon>Viridiplantae</taxon>
        <taxon>Streptophyta</taxon>
        <taxon>Embryophyta</taxon>
        <taxon>Tracheophyta</taxon>
        <taxon>Spermatophyta</taxon>
        <taxon>Magnoliopsida</taxon>
        <taxon>eudicotyledons</taxon>
        <taxon>Gunneridae</taxon>
        <taxon>Pentapetalae</taxon>
        <taxon>rosids</taxon>
        <taxon>fabids</taxon>
        <taxon>Malpighiales</taxon>
        <taxon>Erythroxylaceae</taxon>
        <taxon>Erythroxylum</taxon>
    </lineage>
</organism>
<evidence type="ECO:0000256" key="5">
    <source>
        <dbReference type="SAM" id="Phobius"/>
    </source>
</evidence>
<dbReference type="PRINTS" id="PR00625">
    <property type="entry name" value="JDOMAIN"/>
</dbReference>
<dbReference type="InterPro" id="IPR036869">
    <property type="entry name" value="J_dom_sf"/>
</dbReference>
<evidence type="ECO:0000256" key="4">
    <source>
        <dbReference type="ARBA" id="ARBA00023136"/>
    </source>
</evidence>
<dbReference type="SUPFAM" id="SSF46565">
    <property type="entry name" value="Chaperone J-domain"/>
    <property type="match status" value="1"/>
</dbReference>
<reference evidence="7 8" key="1">
    <citation type="submission" date="2021-09" db="EMBL/GenBank/DDBJ databases">
        <title>Genomic insights and catalytic innovation underlie evolution of tropane alkaloids biosynthesis.</title>
        <authorList>
            <person name="Wang Y.-J."/>
            <person name="Tian T."/>
            <person name="Huang J.-P."/>
            <person name="Huang S.-X."/>
        </authorList>
    </citation>
    <scope>NUCLEOTIDE SEQUENCE [LARGE SCALE GENOMIC DNA]</scope>
    <source>
        <strain evidence="7">KIB-2018</strain>
        <tissue evidence="7">Leaf</tissue>
    </source>
</reference>
<dbReference type="GO" id="GO:0005789">
    <property type="term" value="C:endoplasmic reticulum membrane"/>
    <property type="evidence" value="ECO:0007669"/>
    <property type="project" value="TreeGrafter"/>
</dbReference>
<dbReference type="Pfam" id="PF09320">
    <property type="entry name" value="DUF1977"/>
    <property type="match status" value="1"/>
</dbReference>
<accession>A0AAV8TIL4</accession>
<dbReference type="InterPro" id="IPR001623">
    <property type="entry name" value="DnaJ_domain"/>
</dbReference>
<dbReference type="Proteomes" id="UP001159364">
    <property type="component" value="Linkage Group LG04"/>
</dbReference>
<evidence type="ECO:0000256" key="1">
    <source>
        <dbReference type="ARBA" id="ARBA00004167"/>
    </source>
</evidence>
<sequence length="352" mass="40626">MDGNKDEALKCVLIAEEAIAADNKERALKFIKIAQRLNREIVVDELLAACERVELGTSASSVGEKGSVNGDERKKAGSARCVDDVNGGRSYAEEHVQLVRRINRNKDYYAILGVEKTCSVEEIRKAYKKLSLRVHPDKNLAPGSDEAFKKVSNAFKCLSDTDSRRRYDQMGLIEEFGNKQTYNVRRPKRRRHVHDFYENDMDPDEIFRSFFGQAEKFRARNTYRSRGMASHEREGFHIGPYLILLLQILPVLLILVLAYLPTSEPNYSLHKNYAYQILKTTEKYGIEYFVKSLAFDERFPPGSPAREDIENTVTKDYRKMLWRYCHIEVQRRSWNRNLPTPSCIKLQNLGSA</sequence>
<protein>
    <recommendedName>
        <fullName evidence="6">J domain-containing protein</fullName>
    </recommendedName>
</protein>
<dbReference type="PANTHER" id="PTHR43908:SF5">
    <property type="entry name" value="CHAPERONE PROTEIN DNAJ 49"/>
    <property type="match status" value="1"/>
</dbReference>